<dbReference type="Proteomes" id="UP000886998">
    <property type="component" value="Unassembled WGS sequence"/>
</dbReference>
<dbReference type="AlphaFoldDB" id="A0A8X6I6S3"/>
<comment type="caution">
    <text evidence="2">The sequence shown here is derived from an EMBL/GenBank/DDBJ whole genome shotgun (WGS) entry which is preliminary data.</text>
</comment>
<proteinExistence type="predicted"/>
<evidence type="ECO:0000313" key="3">
    <source>
        <dbReference type="Proteomes" id="UP000886998"/>
    </source>
</evidence>
<keyword evidence="3" id="KW-1185">Reference proteome</keyword>
<name>A0A8X6I6S3_9ARAC</name>
<organism evidence="2 3">
    <name type="scientific">Trichonephila inaurata madagascariensis</name>
    <dbReference type="NCBI Taxonomy" id="2747483"/>
    <lineage>
        <taxon>Eukaryota</taxon>
        <taxon>Metazoa</taxon>
        <taxon>Ecdysozoa</taxon>
        <taxon>Arthropoda</taxon>
        <taxon>Chelicerata</taxon>
        <taxon>Arachnida</taxon>
        <taxon>Araneae</taxon>
        <taxon>Araneomorphae</taxon>
        <taxon>Entelegynae</taxon>
        <taxon>Araneoidea</taxon>
        <taxon>Nephilidae</taxon>
        <taxon>Trichonephila</taxon>
        <taxon>Trichonephila inaurata</taxon>
    </lineage>
</organism>
<gene>
    <name evidence="2" type="ORF">TNIN_7281</name>
</gene>
<dbReference type="EMBL" id="BMAV01024123">
    <property type="protein sequence ID" value="GFS30297.1"/>
    <property type="molecule type" value="Genomic_DNA"/>
</dbReference>
<evidence type="ECO:0000313" key="2">
    <source>
        <dbReference type="EMBL" id="GFS30297.1"/>
    </source>
</evidence>
<sequence length="84" mass="8899">MYLHTIAWDAWYGSQAASGRPRTLFRLAKPGFGHFARGPNVRPSTPGGEDGGNPAPGGRPTPPAPHAQVVPPDPKDGWCKTAKL</sequence>
<evidence type="ECO:0000256" key="1">
    <source>
        <dbReference type="SAM" id="MobiDB-lite"/>
    </source>
</evidence>
<reference evidence="2" key="1">
    <citation type="submission" date="2020-08" db="EMBL/GenBank/DDBJ databases">
        <title>Multicomponent nature underlies the extraordinary mechanical properties of spider dragline silk.</title>
        <authorList>
            <person name="Kono N."/>
            <person name="Nakamura H."/>
            <person name="Mori M."/>
            <person name="Yoshida Y."/>
            <person name="Ohtoshi R."/>
            <person name="Malay A.D."/>
            <person name="Moran D.A.P."/>
            <person name="Tomita M."/>
            <person name="Numata K."/>
            <person name="Arakawa K."/>
        </authorList>
    </citation>
    <scope>NUCLEOTIDE SEQUENCE</scope>
</reference>
<accession>A0A8X6I6S3</accession>
<protein>
    <submittedName>
        <fullName evidence="2">Uncharacterized protein</fullName>
    </submittedName>
</protein>
<feature type="region of interest" description="Disordered" evidence="1">
    <location>
        <begin position="33"/>
        <end position="84"/>
    </location>
</feature>